<proteinExistence type="predicted"/>
<organism evidence="3 4">
    <name type="scientific">Halovenus carboxidivorans</name>
    <dbReference type="NCBI Taxonomy" id="2692199"/>
    <lineage>
        <taxon>Archaea</taxon>
        <taxon>Methanobacteriati</taxon>
        <taxon>Methanobacteriota</taxon>
        <taxon>Stenosarchaea group</taxon>
        <taxon>Halobacteria</taxon>
        <taxon>Halobacteriales</taxon>
        <taxon>Haloarculaceae</taxon>
        <taxon>Halovenus</taxon>
    </lineage>
</organism>
<keyword evidence="1" id="KW-1133">Transmembrane helix</keyword>
<protein>
    <recommendedName>
        <fullName evidence="2">DUF5658 domain-containing protein</fullName>
    </recommendedName>
</protein>
<evidence type="ECO:0000313" key="4">
    <source>
        <dbReference type="Proteomes" id="UP000466535"/>
    </source>
</evidence>
<keyword evidence="1" id="KW-0472">Membrane</keyword>
<feature type="transmembrane region" description="Helical" evidence="1">
    <location>
        <begin position="74"/>
        <end position="94"/>
    </location>
</feature>
<dbReference type="Pfam" id="PF18902">
    <property type="entry name" value="DUF5658"/>
    <property type="match status" value="1"/>
</dbReference>
<accession>A0A6B0T4C8</accession>
<gene>
    <name evidence="3" type="ORF">GRX03_15300</name>
</gene>
<dbReference type="EMBL" id="WUUT01000007">
    <property type="protein sequence ID" value="MXR52965.1"/>
    <property type="molecule type" value="Genomic_DNA"/>
</dbReference>
<dbReference type="RefSeq" id="WP_159765145.1">
    <property type="nucleotide sequence ID" value="NZ_WUUT01000007.1"/>
</dbReference>
<reference evidence="3 4" key="1">
    <citation type="submission" date="2019-12" db="EMBL/GenBank/DDBJ databases">
        <title>Isolation and characterization of three novel carbon monoxide-oxidizing members of Halobacteria from salione crusts and soils.</title>
        <authorList>
            <person name="Myers M.R."/>
            <person name="King G.M."/>
        </authorList>
    </citation>
    <scope>NUCLEOTIDE SEQUENCE [LARGE SCALE GENOMIC DNA]</scope>
    <source>
        <strain evidence="3 4">WSH3</strain>
    </source>
</reference>
<evidence type="ECO:0000259" key="2">
    <source>
        <dbReference type="Pfam" id="PF18902"/>
    </source>
</evidence>
<name>A0A6B0T4C8_9EURY</name>
<feature type="transmembrane region" description="Helical" evidence="1">
    <location>
        <begin position="34"/>
        <end position="54"/>
    </location>
</feature>
<dbReference type="InterPro" id="IPR043717">
    <property type="entry name" value="DUF5658"/>
</dbReference>
<sequence>MSLRQLLSRSADVAASSGGDGRFPLWLRSRERNLWLCTVAVMLIDVTLTINGLALGLEERNPVARAALAGAGALGLYGLKFAALLVGLCCRVLVPAPVRPLVPLALAVPSAIAAVVNSVLILSVVA</sequence>
<evidence type="ECO:0000313" key="3">
    <source>
        <dbReference type="EMBL" id="MXR52965.1"/>
    </source>
</evidence>
<comment type="caution">
    <text evidence="3">The sequence shown here is derived from an EMBL/GenBank/DDBJ whole genome shotgun (WGS) entry which is preliminary data.</text>
</comment>
<dbReference type="AlphaFoldDB" id="A0A6B0T4C8"/>
<evidence type="ECO:0000256" key="1">
    <source>
        <dbReference type="SAM" id="Phobius"/>
    </source>
</evidence>
<keyword evidence="4" id="KW-1185">Reference proteome</keyword>
<feature type="transmembrane region" description="Helical" evidence="1">
    <location>
        <begin position="101"/>
        <end position="125"/>
    </location>
</feature>
<dbReference type="Proteomes" id="UP000466535">
    <property type="component" value="Unassembled WGS sequence"/>
</dbReference>
<keyword evidence="1" id="KW-0812">Transmembrane</keyword>
<feature type="domain" description="DUF5658" evidence="2">
    <location>
        <begin position="37"/>
        <end position="117"/>
    </location>
</feature>